<dbReference type="OrthoDB" id="9836927at2759"/>
<dbReference type="AlphaFoldDB" id="A0A8J6DFW0"/>
<evidence type="ECO:0000256" key="3">
    <source>
        <dbReference type="ARBA" id="ARBA00022490"/>
    </source>
</evidence>
<keyword evidence="3" id="KW-0963">Cytoplasm</keyword>
<keyword evidence="8" id="KW-1185">Reference proteome</keyword>
<protein>
    <submittedName>
        <fullName evidence="7">Protein BEX4</fullName>
    </submittedName>
</protein>
<evidence type="ECO:0000256" key="6">
    <source>
        <dbReference type="SAM" id="MobiDB-lite"/>
    </source>
</evidence>
<feature type="compositionally biased region" description="Basic and acidic residues" evidence="6">
    <location>
        <begin position="11"/>
        <end position="22"/>
    </location>
</feature>
<evidence type="ECO:0000256" key="5">
    <source>
        <dbReference type="ARBA" id="ARBA00022843"/>
    </source>
</evidence>
<dbReference type="GO" id="GO:0005737">
    <property type="term" value="C:cytoplasm"/>
    <property type="evidence" value="ECO:0007669"/>
    <property type="project" value="UniProtKB-SubCell"/>
</dbReference>
<comment type="similarity">
    <text evidence="2">Belongs to the BEX family.</text>
</comment>
<dbReference type="EMBL" id="JAGFMF010012071">
    <property type="protein sequence ID" value="KAG8507997.1"/>
    <property type="molecule type" value="Genomic_DNA"/>
</dbReference>
<gene>
    <name evidence="7" type="ORF">J0S82_017169</name>
</gene>
<keyword evidence="4" id="KW-0862">Zinc</keyword>
<dbReference type="GO" id="GO:0005634">
    <property type="term" value="C:nucleus"/>
    <property type="evidence" value="ECO:0007669"/>
    <property type="project" value="TreeGrafter"/>
</dbReference>
<keyword evidence="5" id="KW-0832">Ubl conjugation</keyword>
<proteinExistence type="inferred from homology"/>
<accession>A0A8J6DFW0</accession>
<comment type="caution">
    <text evidence="7">The sequence shown here is derived from an EMBL/GenBank/DDBJ whole genome shotgun (WGS) entry which is preliminary data.</text>
</comment>
<feature type="region of interest" description="Disordered" evidence="6">
    <location>
        <begin position="159"/>
        <end position="194"/>
    </location>
</feature>
<evidence type="ECO:0000256" key="4">
    <source>
        <dbReference type="ARBA" id="ARBA00022833"/>
    </source>
</evidence>
<organism evidence="7 8">
    <name type="scientific">Galemys pyrenaicus</name>
    <name type="common">Iberian desman</name>
    <name type="synonym">Pyrenean desman</name>
    <dbReference type="NCBI Taxonomy" id="202257"/>
    <lineage>
        <taxon>Eukaryota</taxon>
        <taxon>Metazoa</taxon>
        <taxon>Chordata</taxon>
        <taxon>Craniata</taxon>
        <taxon>Vertebrata</taxon>
        <taxon>Euteleostomi</taxon>
        <taxon>Mammalia</taxon>
        <taxon>Eutheria</taxon>
        <taxon>Laurasiatheria</taxon>
        <taxon>Eulipotyphla</taxon>
        <taxon>Talpidae</taxon>
        <taxon>Galemys</taxon>
    </lineage>
</organism>
<dbReference type="PANTHER" id="PTHR13987:SF3">
    <property type="entry name" value="PROTEIN BEX4"/>
    <property type="match status" value="1"/>
</dbReference>
<evidence type="ECO:0000256" key="1">
    <source>
        <dbReference type="ARBA" id="ARBA00004496"/>
    </source>
</evidence>
<sequence>MPADALPVLRLPRDPAEPRGDRCPLAPRRPALGGQQKLAGLSWGEGRTPGGPHRLQTPVVAPAPPLSRGAANGCPGGDGGGWGRGRETRVAAAWRHGAVRGRVVLSSAAAAWSPPPGPLQVPVSRRRARGENREEEETARIGPGAMASKEEQVLKNRNMESARQEKEEGEQPLVRNGEEAQQVGGGEGQKHGGKRGLIRRFVPSFRWVIPNKHADHNDVGDDVDKFVGQMVEVKRKTKEQQMRHYMRFQTPEPDNHYDFCLIP</sequence>
<evidence type="ECO:0000313" key="7">
    <source>
        <dbReference type="EMBL" id="KAG8507997.1"/>
    </source>
</evidence>
<dbReference type="PANTHER" id="PTHR13987">
    <property type="entry name" value="PROTEIN BEX4"/>
    <property type="match status" value="1"/>
</dbReference>
<feature type="compositionally biased region" description="Gly residues" evidence="6">
    <location>
        <begin position="74"/>
        <end position="83"/>
    </location>
</feature>
<reference evidence="7" key="1">
    <citation type="journal article" date="2021" name="Evol. Appl.">
        <title>The genome of the Pyrenean desman and the effects of bottlenecks and inbreeding on the genomic landscape of an endangered species.</title>
        <authorList>
            <person name="Escoda L."/>
            <person name="Castresana J."/>
        </authorList>
    </citation>
    <scope>NUCLEOTIDE SEQUENCE</scope>
    <source>
        <strain evidence="7">IBE-C5619</strain>
    </source>
</reference>
<dbReference type="Proteomes" id="UP000700334">
    <property type="component" value="Unassembled WGS sequence"/>
</dbReference>
<dbReference type="InterPro" id="IPR021156">
    <property type="entry name" value="TF_A-like/BEX"/>
</dbReference>
<feature type="region of interest" description="Disordered" evidence="6">
    <location>
        <begin position="110"/>
        <end position="147"/>
    </location>
</feature>
<evidence type="ECO:0000313" key="8">
    <source>
        <dbReference type="Proteomes" id="UP000700334"/>
    </source>
</evidence>
<dbReference type="Pfam" id="PF04538">
    <property type="entry name" value="BEX"/>
    <property type="match status" value="1"/>
</dbReference>
<feature type="region of interest" description="Disordered" evidence="6">
    <location>
        <begin position="1"/>
        <end position="85"/>
    </location>
</feature>
<evidence type="ECO:0000256" key="2">
    <source>
        <dbReference type="ARBA" id="ARBA00010976"/>
    </source>
</evidence>
<comment type="subcellular location">
    <subcellularLocation>
        <location evidence="1">Cytoplasm</location>
    </subcellularLocation>
</comment>
<dbReference type="InterPro" id="IPR007623">
    <property type="entry name" value="BEX"/>
</dbReference>
<name>A0A8J6DFW0_GALPY</name>